<dbReference type="InterPro" id="IPR007295">
    <property type="entry name" value="DUF402"/>
</dbReference>
<keyword evidence="1" id="KW-0378">Hydrolase</keyword>
<dbReference type="InterPro" id="IPR050212">
    <property type="entry name" value="Ntdp-like"/>
</dbReference>
<keyword evidence="4" id="KW-1185">Reference proteome</keyword>
<dbReference type="KEGG" id="ppsc:EHS13_28805"/>
<dbReference type="RefSeq" id="WP_155703706.1">
    <property type="nucleotide sequence ID" value="NZ_CP034235.1"/>
</dbReference>
<evidence type="ECO:0000259" key="2">
    <source>
        <dbReference type="Pfam" id="PF04167"/>
    </source>
</evidence>
<feature type="domain" description="DUF402" evidence="2">
    <location>
        <begin position="44"/>
        <end position="159"/>
    </location>
</feature>
<gene>
    <name evidence="3" type="ORF">EHS13_28805</name>
</gene>
<sequence length="179" mass="21146">MEPFSNFIIKSFKHDGHLHRMWLENWLVPANLLHPDHTAESMMVLVNSHTKISEADGRDWVSKIPVVCFFIPGQWYNIVALLESGGIRYYCNIASPVYCSQDVLTYIDYDLDVILTSNGNKQIVDQHEYERHRINYRYSKIVESKVQAGLDDLIRRIDNKMPPFHDELVWAYYDLWKIR</sequence>
<evidence type="ECO:0000256" key="1">
    <source>
        <dbReference type="ARBA" id="ARBA00022801"/>
    </source>
</evidence>
<dbReference type="PANTHER" id="PTHR39159">
    <property type="match status" value="1"/>
</dbReference>
<name>A0A6B8RRV2_9BACL</name>
<dbReference type="SUPFAM" id="SSF159234">
    <property type="entry name" value="FomD-like"/>
    <property type="match status" value="1"/>
</dbReference>
<dbReference type="PANTHER" id="PTHR39159:SF1">
    <property type="entry name" value="UPF0374 PROTEIN YGAC"/>
    <property type="match status" value="1"/>
</dbReference>
<accession>A0A6B8RRV2</accession>
<dbReference type="Gene3D" id="2.40.380.10">
    <property type="entry name" value="FomD-like"/>
    <property type="match status" value="1"/>
</dbReference>
<dbReference type="Pfam" id="PF04167">
    <property type="entry name" value="DUF402"/>
    <property type="match status" value="1"/>
</dbReference>
<dbReference type="EMBL" id="CP034235">
    <property type="protein sequence ID" value="QGQ98597.1"/>
    <property type="molecule type" value="Genomic_DNA"/>
</dbReference>
<dbReference type="OrthoDB" id="1645325at2"/>
<dbReference type="AlphaFoldDB" id="A0A6B8RRV2"/>
<dbReference type="GO" id="GO:0016787">
    <property type="term" value="F:hydrolase activity"/>
    <property type="evidence" value="ECO:0007669"/>
    <property type="project" value="UniProtKB-KW"/>
</dbReference>
<protein>
    <submittedName>
        <fullName evidence="3">DUF402 domain-containing protein</fullName>
    </submittedName>
</protein>
<proteinExistence type="predicted"/>
<evidence type="ECO:0000313" key="3">
    <source>
        <dbReference type="EMBL" id="QGQ98597.1"/>
    </source>
</evidence>
<dbReference type="InterPro" id="IPR035930">
    <property type="entry name" value="FomD-like_sf"/>
</dbReference>
<evidence type="ECO:0000313" key="4">
    <source>
        <dbReference type="Proteomes" id="UP000426246"/>
    </source>
</evidence>
<organism evidence="3 4">
    <name type="scientific">Paenibacillus psychroresistens</name>
    <dbReference type="NCBI Taxonomy" id="1778678"/>
    <lineage>
        <taxon>Bacteria</taxon>
        <taxon>Bacillati</taxon>
        <taxon>Bacillota</taxon>
        <taxon>Bacilli</taxon>
        <taxon>Bacillales</taxon>
        <taxon>Paenibacillaceae</taxon>
        <taxon>Paenibacillus</taxon>
    </lineage>
</organism>
<reference evidence="4" key="1">
    <citation type="submission" date="2018-11" db="EMBL/GenBank/DDBJ databases">
        <title>Complete genome sequence of Paenibacillus sp. ML311-T8.</title>
        <authorList>
            <person name="Nam Y.-D."/>
            <person name="Kang J."/>
            <person name="Chung W.-H."/>
            <person name="Park Y.S."/>
        </authorList>
    </citation>
    <scope>NUCLEOTIDE SEQUENCE [LARGE SCALE GENOMIC DNA]</scope>
    <source>
        <strain evidence="4">ML311-T8</strain>
    </source>
</reference>
<dbReference type="Proteomes" id="UP000426246">
    <property type="component" value="Chromosome"/>
</dbReference>